<evidence type="ECO:0000313" key="3">
    <source>
        <dbReference type="Proteomes" id="UP000887097"/>
    </source>
</evidence>
<sequence>MKLLLIGLILFCIGNNAFGQKTISDQKVLDTVSYRFVYDVQAKVFENSNLRKSDEHWLDIGKKGISYYYSAWQMRNIQIHDSIRNIGGSMNDVFRVKYEQGVEPSNFLYFIFKNYPLTGQQTVDYASMDLFQYQEPMDLNWNFVEGDTIILNHPCQKAICNYHGKTWIAFYATDIPISDGPWKLSGLPGLILRAYDLSDSFLFNCVGIYQNVGGIIAMMRSNRKITTPQKVHETTREIEKDPNAYMKAKGQNVTTLDEKGRPINLGKILSNMAHYESYSSGDKK</sequence>
<evidence type="ECO:0000256" key="1">
    <source>
        <dbReference type="SAM" id="SignalP"/>
    </source>
</evidence>
<protein>
    <recommendedName>
        <fullName evidence="4">GLPGLI family protein</fullName>
    </recommendedName>
</protein>
<keyword evidence="1" id="KW-0732">Signal</keyword>
<dbReference type="InterPro" id="IPR005901">
    <property type="entry name" value="GLPGLI"/>
</dbReference>
<dbReference type="GeneID" id="31502541"/>
<proteinExistence type="predicted"/>
<name>A0AA37HYK8_XYLRU</name>
<dbReference type="AlphaFoldDB" id="A0AA37HYK8"/>
<dbReference type="EMBL" id="BPTT01000001">
    <property type="protein sequence ID" value="GJG32190.1"/>
    <property type="molecule type" value="Genomic_DNA"/>
</dbReference>
<organism evidence="2 3">
    <name type="scientific">Xylanibacter ruminicola</name>
    <name type="common">Prevotella ruminicola</name>
    <dbReference type="NCBI Taxonomy" id="839"/>
    <lineage>
        <taxon>Bacteria</taxon>
        <taxon>Pseudomonadati</taxon>
        <taxon>Bacteroidota</taxon>
        <taxon>Bacteroidia</taxon>
        <taxon>Bacteroidales</taxon>
        <taxon>Prevotellaceae</taxon>
        <taxon>Xylanibacter</taxon>
    </lineage>
</organism>
<gene>
    <name evidence="2" type="ORF">PRMUPPPA20_02990</name>
</gene>
<evidence type="ECO:0000313" key="2">
    <source>
        <dbReference type="EMBL" id="GJG32190.1"/>
    </source>
</evidence>
<comment type="caution">
    <text evidence="2">The sequence shown here is derived from an EMBL/GenBank/DDBJ whole genome shotgun (WGS) entry which is preliminary data.</text>
</comment>
<dbReference type="OMA" id="MMELFTE"/>
<reference evidence="2" key="1">
    <citation type="submission" date="2021-08" db="EMBL/GenBank/DDBJ databases">
        <title>Prevotella lacticifex sp. nov., isolated from rumen of cow.</title>
        <authorList>
            <person name="Shinkai T."/>
            <person name="Ikeyama N."/>
            <person name="Kumagai M."/>
            <person name="Ohmori H."/>
            <person name="Sakamoto M."/>
            <person name="Ohkuma M."/>
            <person name="Mitsumori M."/>
        </authorList>
    </citation>
    <scope>NUCLEOTIDE SEQUENCE</scope>
    <source>
        <strain evidence="2">JCM 8259</strain>
    </source>
</reference>
<dbReference type="NCBIfam" id="TIGR01200">
    <property type="entry name" value="GLPGLI"/>
    <property type="match status" value="1"/>
</dbReference>
<accession>A0AA37HYK8</accession>
<feature type="signal peptide" evidence="1">
    <location>
        <begin position="1"/>
        <end position="17"/>
    </location>
</feature>
<feature type="chain" id="PRO_5041305190" description="GLPGLI family protein" evidence="1">
    <location>
        <begin position="18"/>
        <end position="284"/>
    </location>
</feature>
<dbReference type="Pfam" id="PF09697">
    <property type="entry name" value="Porph_ging"/>
    <property type="match status" value="1"/>
</dbReference>
<dbReference type="Proteomes" id="UP000887097">
    <property type="component" value="Unassembled WGS sequence"/>
</dbReference>
<dbReference type="RefSeq" id="WP_013065307.1">
    <property type="nucleotide sequence ID" value="NZ_BPTT01000001.1"/>
</dbReference>
<evidence type="ECO:0008006" key="4">
    <source>
        <dbReference type="Google" id="ProtNLM"/>
    </source>
</evidence>